<dbReference type="NCBIfam" id="TIGR00693">
    <property type="entry name" value="thiE"/>
    <property type="match status" value="1"/>
</dbReference>
<dbReference type="EC" id="2.5.1.3" evidence="9"/>
<keyword evidence="3 9" id="KW-0479">Metal-binding</keyword>
<feature type="binding site" evidence="9">
    <location>
        <begin position="38"/>
        <end position="42"/>
    </location>
    <ligand>
        <name>4-amino-2-methyl-5-(diphosphooxymethyl)pyrimidine</name>
        <dbReference type="ChEBI" id="CHEBI:57841"/>
    </ligand>
</feature>
<comment type="pathway">
    <text evidence="1 9 11">Cofactor biosynthesis; thiamine diphosphate biosynthesis; thiamine phosphate from 4-amino-2-methyl-5-diphosphomethylpyrimidine and 4-methyl-5-(2-phosphoethyl)-thiazole: step 1/1.</text>
</comment>
<feature type="binding site" evidence="9">
    <location>
        <begin position="138"/>
        <end position="140"/>
    </location>
    <ligand>
        <name>2-[(2R,5Z)-2-carboxy-4-methylthiazol-5(2H)-ylidene]ethyl phosphate</name>
        <dbReference type="ChEBI" id="CHEBI:62899"/>
    </ligand>
</feature>
<dbReference type="GO" id="GO:0009229">
    <property type="term" value="P:thiamine diphosphate biosynthetic process"/>
    <property type="evidence" value="ECO:0007669"/>
    <property type="project" value="UniProtKB-UniRule"/>
</dbReference>
<evidence type="ECO:0000313" key="13">
    <source>
        <dbReference type="EMBL" id="MBE1553184.1"/>
    </source>
</evidence>
<gene>
    <name evidence="9" type="primary">thiE</name>
    <name evidence="13" type="ORF">H4683_000253</name>
</gene>
<evidence type="ECO:0000259" key="12">
    <source>
        <dbReference type="Pfam" id="PF02581"/>
    </source>
</evidence>
<dbReference type="GO" id="GO:0009228">
    <property type="term" value="P:thiamine biosynthetic process"/>
    <property type="evidence" value="ECO:0007669"/>
    <property type="project" value="UniProtKB-KW"/>
</dbReference>
<keyword evidence="14" id="KW-1185">Reference proteome</keyword>
<evidence type="ECO:0000313" key="14">
    <source>
        <dbReference type="Proteomes" id="UP000658225"/>
    </source>
</evidence>
<evidence type="ECO:0000256" key="2">
    <source>
        <dbReference type="ARBA" id="ARBA00022679"/>
    </source>
</evidence>
<dbReference type="InterPro" id="IPR036206">
    <property type="entry name" value="ThiamineP_synth_sf"/>
</dbReference>
<comment type="caution">
    <text evidence="13">The sequence shown here is derived from an EMBL/GenBank/DDBJ whole genome shotgun (WGS) entry which is preliminary data.</text>
</comment>
<protein>
    <recommendedName>
        <fullName evidence="9">Thiamine-phosphate synthase</fullName>
        <shortName evidence="9">TP synthase</shortName>
        <shortName evidence="9">TPS</shortName>
        <ecNumber evidence="9">2.5.1.3</ecNumber>
    </recommendedName>
    <alternativeName>
        <fullName evidence="9">Thiamine-phosphate pyrophosphorylase</fullName>
        <shortName evidence="9">TMP pyrophosphorylase</shortName>
        <shortName evidence="9">TMP-PPase</shortName>
    </alternativeName>
</protein>
<feature type="binding site" evidence="9">
    <location>
        <position position="112"/>
    </location>
    <ligand>
        <name>4-amino-2-methyl-5-(diphosphooxymethyl)pyrimidine</name>
        <dbReference type="ChEBI" id="CHEBI:57841"/>
    </ligand>
</feature>
<dbReference type="InterPro" id="IPR013785">
    <property type="entry name" value="Aldolase_TIM"/>
</dbReference>
<proteinExistence type="inferred from homology"/>
<evidence type="ECO:0000256" key="5">
    <source>
        <dbReference type="ARBA" id="ARBA00022977"/>
    </source>
</evidence>
<dbReference type="EMBL" id="JADBEL010000001">
    <property type="protein sequence ID" value="MBE1553184.1"/>
    <property type="molecule type" value="Genomic_DNA"/>
</dbReference>
<dbReference type="PANTHER" id="PTHR20857">
    <property type="entry name" value="THIAMINE-PHOSPHATE PYROPHOSPHORYLASE"/>
    <property type="match status" value="1"/>
</dbReference>
<evidence type="ECO:0000256" key="11">
    <source>
        <dbReference type="RuleBase" id="RU004253"/>
    </source>
</evidence>
<name>A0A927R4S4_9BACL</name>
<dbReference type="Pfam" id="PF02581">
    <property type="entry name" value="TMP-TENI"/>
    <property type="match status" value="1"/>
</dbReference>
<dbReference type="Gene3D" id="3.20.20.70">
    <property type="entry name" value="Aldolase class I"/>
    <property type="match status" value="1"/>
</dbReference>
<organism evidence="13 14">
    <name type="scientific">Sporosarcina limicola</name>
    <dbReference type="NCBI Taxonomy" id="34101"/>
    <lineage>
        <taxon>Bacteria</taxon>
        <taxon>Bacillati</taxon>
        <taxon>Bacillota</taxon>
        <taxon>Bacilli</taxon>
        <taxon>Bacillales</taxon>
        <taxon>Caryophanaceae</taxon>
        <taxon>Sporosarcina</taxon>
    </lineage>
</organism>
<comment type="similarity">
    <text evidence="9 10">Belongs to the thiamine-phosphate synthase family.</text>
</comment>
<dbReference type="InterPro" id="IPR022998">
    <property type="entry name" value="ThiamineP_synth_TenI"/>
</dbReference>
<keyword evidence="2 9" id="KW-0808">Transferase</keyword>
<dbReference type="Proteomes" id="UP000658225">
    <property type="component" value="Unassembled WGS sequence"/>
</dbReference>
<evidence type="ECO:0000256" key="8">
    <source>
        <dbReference type="ARBA" id="ARBA00047883"/>
    </source>
</evidence>
<feature type="binding site" evidence="9">
    <location>
        <position position="74"/>
    </location>
    <ligand>
        <name>Mg(2+)</name>
        <dbReference type="ChEBI" id="CHEBI:18420"/>
    </ligand>
</feature>
<evidence type="ECO:0000256" key="7">
    <source>
        <dbReference type="ARBA" id="ARBA00047851"/>
    </source>
</evidence>
<evidence type="ECO:0000256" key="6">
    <source>
        <dbReference type="ARBA" id="ARBA00047334"/>
    </source>
</evidence>
<dbReference type="GO" id="GO:0000287">
    <property type="term" value="F:magnesium ion binding"/>
    <property type="evidence" value="ECO:0007669"/>
    <property type="project" value="UniProtKB-UniRule"/>
</dbReference>
<feature type="binding site" evidence="9">
    <location>
        <position position="93"/>
    </location>
    <ligand>
        <name>Mg(2+)</name>
        <dbReference type="ChEBI" id="CHEBI:18420"/>
    </ligand>
</feature>
<keyword evidence="5 9" id="KW-0784">Thiamine biosynthesis</keyword>
<dbReference type="CDD" id="cd00564">
    <property type="entry name" value="TMP_TenI"/>
    <property type="match status" value="1"/>
</dbReference>
<feature type="binding site" evidence="9">
    <location>
        <position position="170"/>
    </location>
    <ligand>
        <name>2-[(2R,5Z)-2-carboxy-4-methylthiazol-5(2H)-ylidene]ethyl phosphate</name>
        <dbReference type="ChEBI" id="CHEBI:62899"/>
    </ligand>
</feature>
<comment type="catalytic activity">
    <reaction evidence="7 9 10">
        <text>2-(2-carboxy-4-methylthiazol-5-yl)ethyl phosphate + 4-amino-2-methyl-5-(diphosphooxymethyl)pyrimidine + 2 H(+) = thiamine phosphate + CO2 + diphosphate</text>
        <dbReference type="Rhea" id="RHEA:47848"/>
        <dbReference type="ChEBI" id="CHEBI:15378"/>
        <dbReference type="ChEBI" id="CHEBI:16526"/>
        <dbReference type="ChEBI" id="CHEBI:33019"/>
        <dbReference type="ChEBI" id="CHEBI:37575"/>
        <dbReference type="ChEBI" id="CHEBI:57841"/>
        <dbReference type="ChEBI" id="CHEBI:62890"/>
        <dbReference type="EC" id="2.5.1.3"/>
    </reaction>
</comment>
<dbReference type="GO" id="GO:0004789">
    <property type="term" value="F:thiamine-phosphate diphosphorylase activity"/>
    <property type="evidence" value="ECO:0007669"/>
    <property type="project" value="UniProtKB-UniRule"/>
</dbReference>
<feature type="binding site" evidence="9">
    <location>
        <position position="73"/>
    </location>
    <ligand>
        <name>4-amino-2-methyl-5-(diphosphooxymethyl)pyrimidine</name>
        <dbReference type="ChEBI" id="CHEBI:57841"/>
    </ligand>
</feature>
<evidence type="ECO:0000256" key="10">
    <source>
        <dbReference type="RuleBase" id="RU003826"/>
    </source>
</evidence>
<dbReference type="FunFam" id="3.20.20.70:FF:000096">
    <property type="entry name" value="Thiamine-phosphate synthase"/>
    <property type="match status" value="1"/>
</dbReference>
<evidence type="ECO:0000256" key="9">
    <source>
        <dbReference type="HAMAP-Rule" id="MF_00097"/>
    </source>
</evidence>
<dbReference type="SUPFAM" id="SSF51391">
    <property type="entry name" value="Thiamin phosphate synthase"/>
    <property type="match status" value="1"/>
</dbReference>
<reference evidence="13" key="1">
    <citation type="submission" date="2020-10" db="EMBL/GenBank/DDBJ databases">
        <title>Genomic Encyclopedia of Type Strains, Phase IV (KMG-IV): sequencing the most valuable type-strain genomes for metagenomic binning, comparative biology and taxonomic classification.</title>
        <authorList>
            <person name="Goeker M."/>
        </authorList>
    </citation>
    <scope>NUCLEOTIDE SEQUENCE</scope>
    <source>
        <strain evidence="13">DSM 13886</strain>
    </source>
</reference>
<feature type="domain" description="Thiamine phosphate synthase/TenI" evidence="12">
    <location>
        <begin position="8"/>
        <end position="193"/>
    </location>
</feature>
<accession>A0A927R4S4</accession>
<comment type="catalytic activity">
    <reaction evidence="8 9 10">
        <text>2-[(2R,5Z)-2-carboxy-4-methylthiazol-5(2H)-ylidene]ethyl phosphate + 4-amino-2-methyl-5-(diphosphooxymethyl)pyrimidine + 2 H(+) = thiamine phosphate + CO2 + diphosphate</text>
        <dbReference type="Rhea" id="RHEA:47844"/>
        <dbReference type="ChEBI" id="CHEBI:15378"/>
        <dbReference type="ChEBI" id="CHEBI:16526"/>
        <dbReference type="ChEBI" id="CHEBI:33019"/>
        <dbReference type="ChEBI" id="CHEBI:37575"/>
        <dbReference type="ChEBI" id="CHEBI:57841"/>
        <dbReference type="ChEBI" id="CHEBI:62899"/>
        <dbReference type="EC" id="2.5.1.3"/>
    </reaction>
</comment>
<evidence type="ECO:0000256" key="3">
    <source>
        <dbReference type="ARBA" id="ARBA00022723"/>
    </source>
</evidence>
<dbReference type="HAMAP" id="MF_00097">
    <property type="entry name" value="TMP_synthase"/>
    <property type="match status" value="1"/>
</dbReference>
<evidence type="ECO:0000256" key="1">
    <source>
        <dbReference type="ARBA" id="ARBA00005165"/>
    </source>
</evidence>
<dbReference type="InterPro" id="IPR034291">
    <property type="entry name" value="TMP_synthase"/>
</dbReference>
<comment type="catalytic activity">
    <reaction evidence="6 9 10">
        <text>4-methyl-5-(2-phosphooxyethyl)-thiazole + 4-amino-2-methyl-5-(diphosphooxymethyl)pyrimidine + H(+) = thiamine phosphate + diphosphate</text>
        <dbReference type="Rhea" id="RHEA:22328"/>
        <dbReference type="ChEBI" id="CHEBI:15378"/>
        <dbReference type="ChEBI" id="CHEBI:33019"/>
        <dbReference type="ChEBI" id="CHEBI:37575"/>
        <dbReference type="ChEBI" id="CHEBI:57841"/>
        <dbReference type="ChEBI" id="CHEBI:58296"/>
        <dbReference type="EC" id="2.5.1.3"/>
    </reaction>
</comment>
<feature type="binding site" evidence="9">
    <location>
        <begin position="190"/>
        <end position="191"/>
    </location>
    <ligand>
        <name>2-[(2R,5Z)-2-carboxy-4-methylthiazol-5(2H)-ylidene]ethyl phosphate</name>
        <dbReference type="ChEBI" id="CHEBI:62899"/>
    </ligand>
</feature>
<comment type="function">
    <text evidence="9">Condenses 4-methyl-5-(beta-hydroxyethyl)thiazole monophosphate (THZ-P) and 2-methyl-4-amino-5-hydroxymethyl pyrimidine pyrophosphate (HMP-PP) to form thiamine monophosphate (TMP).</text>
</comment>
<comment type="cofactor">
    <cofactor evidence="9">
        <name>Mg(2+)</name>
        <dbReference type="ChEBI" id="CHEBI:18420"/>
    </cofactor>
    <text evidence="9">Binds 1 Mg(2+) ion per subunit.</text>
</comment>
<evidence type="ECO:0000256" key="4">
    <source>
        <dbReference type="ARBA" id="ARBA00022842"/>
    </source>
</evidence>
<dbReference type="PANTHER" id="PTHR20857:SF15">
    <property type="entry name" value="THIAMINE-PHOSPHATE SYNTHASE"/>
    <property type="match status" value="1"/>
</dbReference>
<dbReference type="GO" id="GO:0005737">
    <property type="term" value="C:cytoplasm"/>
    <property type="evidence" value="ECO:0007669"/>
    <property type="project" value="TreeGrafter"/>
</dbReference>
<dbReference type="AlphaFoldDB" id="A0A927R4S4"/>
<keyword evidence="4 9" id="KW-0460">Magnesium</keyword>
<sequence>MIKKMLRLYFIMGSTNTGTADPLDVLEAALRGGVTCFQLREKGPGALSGNEKQKFAEACKKLCGLYNVPFIVNDDVDLAIAVDADGVHIGQDDEHAKVVREQIGTHKILGVSTHTENEVKEALVVSADYIGMGPVYATSSKADAKPVAGTDMIRTIANAYPDLPIVGIGGITSTNFTPVIEAGAAGVSVISAIAAAGNPFVAACDFKKAIDSILNEEGATS</sequence>
<feature type="binding site" evidence="9">
    <location>
        <position position="141"/>
    </location>
    <ligand>
        <name>4-amino-2-methyl-5-(diphosphooxymethyl)pyrimidine</name>
        <dbReference type="ChEBI" id="CHEBI:57841"/>
    </ligand>
</feature>